<name>A0A381Z033_9ZZZZ</name>
<gene>
    <name evidence="2" type="ORF">METZ01_LOCUS135414</name>
</gene>
<dbReference type="InterPro" id="IPR011379">
    <property type="entry name" value="MazG-related_GP37"/>
</dbReference>
<protein>
    <recommendedName>
        <fullName evidence="1">NTP pyrophosphohydrolase MazG-like domain-containing protein</fullName>
    </recommendedName>
</protein>
<dbReference type="SUPFAM" id="SSF101386">
    <property type="entry name" value="all-alpha NTP pyrophosphatases"/>
    <property type="match status" value="1"/>
</dbReference>
<organism evidence="2">
    <name type="scientific">marine metagenome</name>
    <dbReference type="NCBI Taxonomy" id="408172"/>
    <lineage>
        <taxon>unclassified sequences</taxon>
        <taxon>metagenomes</taxon>
        <taxon>ecological metagenomes</taxon>
    </lineage>
</organism>
<feature type="domain" description="NTP pyrophosphohydrolase MazG-like" evidence="1">
    <location>
        <begin position="53"/>
        <end position="122"/>
    </location>
</feature>
<dbReference type="Pfam" id="PF03819">
    <property type="entry name" value="MazG"/>
    <property type="match status" value="1"/>
</dbReference>
<sequence length="138" mass="15627">MKLEEYRQFVDSITSNESKSYTAFLHRLAELEISDAHTQGNINIPRLITAAFGLVSEGGEFTEQVKKILFQGKPLSEEIRTRLIKELGDVAWYWANACTALNVDPNEVLKINATKLKARFPEGHFTAERSENRLDGDI</sequence>
<dbReference type="PIRSF" id="PIRSF006639">
    <property type="entry name" value="UCP006639_pph"/>
    <property type="match status" value="1"/>
</dbReference>
<dbReference type="CDD" id="cd11541">
    <property type="entry name" value="NTP-PPase_u4"/>
    <property type="match status" value="1"/>
</dbReference>
<accession>A0A381Z033</accession>
<dbReference type="InterPro" id="IPR004518">
    <property type="entry name" value="MazG-like_dom"/>
</dbReference>
<dbReference type="Gene3D" id="1.10.287.1080">
    <property type="entry name" value="MazG-like"/>
    <property type="match status" value="1"/>
</dbReference>
<dbReference type="EMBL" id="UINC01019492">
    <property type="protein sequence ID" value="SVA82560.1"/>
    <property type="molecule type" value="Genomic_DNA"/>
</dbReference>
<dbReference type="AlphaFoldDB" id="A0A381Z033"/>
<evidence type="ECO:0000313" key="2">
    <source>
        <dbReference type="EMBL" id="SVA82560.1"/>
    </source>
</evidence>
<proteinExistence type="predicted"/>
<evidence type="ECO:0000259" key="1">
    <source>
        <dbReference type="Pfam" id="PF03819"/>
    </source>
</evidence>
<reference evidence="2" key="1">
    <citation type="submission" date="2018-05" db="EMBL/GenBank/DDBJ databases">
        <authorList>
            <person name="Lanie J.A."/>
            <person name="Ng W.-L."/>
            <person name="Kazmierczak K.M."/>
            <person name="Andrzejewski T.M."/>
            <person name="Davidsen T.M."/>
            <person name="Wayne K.J."/>
            <person name="Tettelin H."/>
            <person name="Glass J.I."/>
            <person name="Rusch D."/>
            <person name="Podicherti R."/>
            <person name="Tsui H.-C.T."/>
            <person name="Winkler M.E."/>
        </authorList>
    </citation>
    <scope>NUCLEOTIDE SEQUENCE</scope>
</reference>